<organism evidence="1 2">
    <name type="scientific">Candidatus Thalassospirochaeta sargassi</name>
    <dbReference type="NCBI Taxonomy" id="3119039"/>
    <lineage>
        <taxon>Bacteria</taxon>
        <taxon>Pseudomonadati</taxon>
        <taxon>Spirochaetota</taxon>
        <taxon>Spirochaetia</taxon>
        <taxon>Spirochaetales</taxon>
        <taxon>Spirochaetaceae</taxon>
        <taxon>Candidatus Thalassospirochaeta</taxon>
    </lineage>
</organism>
<dbReference type="AlphaFoldDB" id="A0AAJ1IEJ1"/>
<reference evidence="1 2" key="1">
    <citation type="submission" date="2022-12" db="EMBL/GenBank/DDBJ databases">
        <title>Metagenome assembled genome from gulf of manar.</title>
        <authorList>
            <person name="Kohli P."/>
            <person name="Pk S."/>
            <person name="Venkata Ramana C."/>
            <person name="Sasikala C."/>
        </authorList>
    </citation>
    <scope>NUCLEOTIDE SEQUENCE [LARGE SCALE GENOMIC DNA]</scope>
    <source>
        <strain evidence="1">JB008</strain>
    </source>
</reference>
<comment type="caution">
    <text evidence="1">The sequence shown here is derived from an EMBL/GenBank/DDBJ whole genome shotgun (WGS) entry which is preliminary data.</text>
</comment>
<sequence length="334" mass="38313">MNRIILFSDSRIPLKYFTAIENSSKWHIELRAHKDLRKTLKKPEPDILYLLDYESIPDEEKSKDLSYFLKKNNVSRTLIDRKNTVDDPAAIMMKGCDYLASSILKAGIKPQRLNKYAGFFNLISRPAGPADTACAETEADTPEFIKMENGWKGIKSGKDYSFYMLFTEISLPSDWKKKSGNVHLNKLKQTFQEVVDKTTAEYDGRLWIWNEYGGLVLFPYNGVNTDSVIPGIKLMLNRVIISIEDFELHTPIRLKAAMHLGTTTWKTRGKTGTIISDSLNSIFHLGTKYTPVNDMDITEEVYRELPAGVQRMFSETGTFEDRRIYRLCHIEVVS</sequence>
<name>A0AAJ1IEJ1_9SPIO</name>
<proteinExistence type="predicted"/>
<dbReference type="EMBL" id="JAQQAL010000011">
    <property type="protein sequence ID" value="MDC7226467.1"/>
    <property type="molecule type" value="Genomic_DNA"/>
</dbReference>
<protein>
    <submittedName>
        <fullName evidence="1">Uncharacterized protein</fullName>
    </submittedName>
</protein>
<evidence type="ECO:0000313" key="2">
    <source>
        <dbReference type="Proteomes" id="UP001221217"/>
    </source>
</evidence>
<accession>A0AAJ1IEJ1</accession>
<gene>
    <name evidence="1" type="ORF">PQJ61_06860</name>
</gene>
<dbReference type="Proteomes" id="UP001221217">
    <property type="component" value="Unassembled WGS sequence"/>
</dbReference>
<evidence type="ECO:0000313" key="1">
    <source>
        <dbReference type="EMBL" id="MDC7226467.1"/>
    </source>
</evidence>